<organism evidence="2 3">
    <name type="scientific">Bifidobacterium eulemuris</name>
    <dbReference type="NCBI Taxonomy" id="1765219"/>
    <lineage>
        <taxon>Bacteria</taxon>
        <taxon>Bacillati</taxon>
        <taxon>Actinomycetota</taxon>
        <taxon>Actinomycetes</taxon>
        <taxon>Bifidobacteriales</taxon>
        <taxon>Bifidobacteriaceae</taxon>
        <taxon>Bifidobacterium</taxon>
    </lineage>
</organism>
<feature type="transmembrane region" description="Helical" evidence="1">
    <location>
        <begin position="40"/>
        <end position="62"/>
    </location>
</feature>
<dbReference type="Proteomes" id="UP000216057">
    <property type="component" value="Unassembled WGS sequence"/>
</dbReference>
<dbReference type="AlphaFoldDB" id="A0A261GDD3"/>
<comment type="caution">
    <text evidence="2">The sequence shown here is derived from an EMBL/GenBank/DDBJ whole genome shotgun (WGS) entry which is preliminary data.</text>
</comment>
<evidence type="ECO:0000313" key="2">
    <source>
        <dbReference type="EMBL" id="OZG69424.1"/>
    </source>
</evidence>
<feature type="transmembrane region" description="Helical" evidence="1">
    <location>
        <begin position="89"/>
        <end position="116"/>
    </location>
</feature>
<accession>A0A261GDD3</accession>
<proteinExistence type="predicted"/>
<evidence type="ECO:0000256" key="1">
    <source>
        <dbReference type="SAM" id="Phobius"/>
    </source>
</evidence>
<feature type="transmembrane region" description="Helical" evidence="1">
    <location>
        <begin position="9"/>
        <end position="28"/>
    </location>
</feature>
<dbReference type="RefSeq" id="WP_226805656.1">
    <property type="nucleotide sequence ID" value="NZ_CP062938.1"/>
</dbReference>
<protein>
    <submittedName>
        <fullName evidence="2">Permease of the major facilitator superfamily</fullName>
    </submittedName>
</protein>
<dbReference type="EMBL" id="MWWZ01000004">
    <property type="protein sequence ID" value="OZG69424.1"/>
    <property type="molecule type" value="Genomic_DNA"/>
</dbReference>
<keyword evidence="1" id="KW-0812">Transmembrane</keyword>
<keyword evidence="1" id="KW-1133">Transmembrane helix</keyword>
<dbReference type="InterPro" id="IPR021529">
    <property type="entry name" value="DUF2798"/>
</dbReference>
<reference evidence="2 3" key="1">
    <citation type="journal article" date="2017" name="BMC Genomics">
        <title>Comparative genomic and phylogenomic analyses of the Bifidobacteriaceae family.</title>
        <authorList>
            <person name="Lugli G.A."/>
            <person name="Milani C."/>
            <person name="Turroni F."/>
            <person name="Duranti S."/>
            <person name="Mancabelli L."/>
            <person name="Mangifesta M."/>
            <person name="Ferrario C."/>
            <person name="Modesto M."/>
            <person name="Mattarelli P."/>
            <person name="Jiri K."/>
            <person name="van Sinderen D."/>
            <person name="Ventura M."/>
        </authorList>
    </citation>
    <scope>NUCLEOTIDE SEQUENCE [LARGE SCALE GENOMIC DNA]</scope>
    <source>
        <strain evidence="2 3">DSM 100216</strain>
    </source>
</reference>
<sequence length="170" mass="18449">MPRNGKEGILFSFIMSAIMIYVMAALNYGVRTGDVGAAAWSYAVFNFPLAYVVGMICDLGICTPSSRKLAGMFCKEEDRLVWKGITVKFLMVVLMTVFMTIFGAIMAFGFTGAAVVGFFEMFPYNFTIALPIQMLIVAPLAGKIVHMIGDAARWNEPVAEARMAAASVSA</sequence>
<gene>
    <name evidence="2" type="ORF">BEUL_0830</name>
</gene>
<evidence type="ECO:0000313" key="3">
    <source>
        <dbReference type="Proteomes" id="UP000216057"/>
    </source>
</evidence>
<name>A0A261GDD3_9BIFI</name>
<keyword evidence="1" id="KW-0472">Membrane</keyword>
<feature type="transmembrane region" description="Helical" evidence="1">
    <location>
        <begin position="122"/>
        <end position="141"/>
    </location>
</feature>
<dbReference type="Pfam" id="PF11391">
    <property type="entry name" value="DUF2798"/>
    <property type="match status" value="2"/>
</dbReference>